<protein>
    <submittedName>
        <fullName evidence="3">Rossmann-like and DUF2520 domain-containing protein</fullName>
    </submittedName>
</protein>
<evidence type="ECO:0000259" key="1">
    <source>
        <dbReference type="Pfam" id="PF03807"/>
    </source>
</evidence>
<feature type="domain" description="Pyrroline-5-carboxylate reductase catalytic N-terminal" evidence="1">
    <location>
        <begin position="4"/>
        <end position="82"/>
    </location>
</feature>
<dbReference type="InterPro" id="IPR036291">
    <property type="entry name" value="NAD(P)-bd_dom_sf"/>
</dbReference>
<evidence type="ECO:0000313" key="4">
    <source>
        <dbReference type="Proteomes" id="UP001597012"/>
    </source>
</evidence>
<dbReference type="Gene3D" id="3.40.50.720">
    <property type="entry name" value="NAD(P)-binding Rossmann-like Domain"/>
    <property type="match status" value="1"/>
</dbReference>
<dbReference type="Pfam" id="PF03807">
    <property type="entry name" value="F420_oxidored"/>
    <property type="match status" value="1"/>
</dbReference>
<dbReference type="InterPro" id="IPR018931">
    <property type="entry name" value="DUF2520"/>
</dbReference>
<dbReference type="InterPro" id="IPR008927">
    <property type="entry name" value="6-PGluconate_DH-like_C_sf"/>
</dbReference>
<gene>
    <name evidence="3" type="ORF">ACFQZJ_10265</name>
</gene>
<dbReference type="PANTHER" id="PTHR40459">
    <property type="entry name" value="CONSERVED HYPOTHETICAL ALANINE AND LEUCINE RICH PROTEIN"/>
    <property type="match status" value="1"/>
</dbReference>
<reference evidence="4" key="1">
    <citation type="journal article" date="2019" name="Int. J. Syst. Evol. Microbiol.">
        <title>The Global Catalogue of Microorganisms (GCM) 10K type strain sequencing project: providing services to taxonomists for standard genome sequencing and annotation.</title>
        <authorList>
            <consortium name="The Broad Institute Genomics Platform"/>
            <consortium name="The Broad Institute Genome Sequencing Center for Infectious Disease"/>
            <person name="Wu L."/>
            <person name="Ma J."/>
        </authorList>
    </citation>
    <scope>NUCLEOTIDE SEQUENCE [LARGE SCALE GENOMIC DNA]</scope>
    <source>
        <strain evidence="4">CCUG 61948</strain>
    </source>
</reference>
<proteinExistence type="predicted"/>
<keyword evidence="4" id="KW-1185">Reference proteome</keyword>
<dbReference type="Gene3D" id="1.10.1040.20">
    <property type="entry name" value="ProC-like, C-terminal domain"/>
    <property type="match status" value="1"/>
</dbReference>
<feature type="domain" description="DUF2520" evidence="2">
    <location>
        <begin position="121"/>
        <end position="244"/>
    </location>
</feature>
<dbReference type="SUPFAM" id="SSF48179">
    <property type="entry name" value="6-phosphogluconate dehydrogenase C-terminal domain-like"/>
    <property type="match status" value="1"/>
</dbReference>
<dbReference type="SUPFAM" id="SSF51735">
    <property type="entry name" value="NAD(P)-binding Rossmann-fold domains"/>
    <property type="match status" value="1"/>
</dbReference>
<evidence type="ECO:0000259" key="2">
    <source>
        <dbReference type="Pfam" id="PF10728"/>
    </source>
</evidence>
<dbReference type="EMBL" id="JBHTHY010000006">
    <property type="protein sequence ID" value="MFD0797846.1"/>
    <property type="molecule type" value="Genomic_DNA"/>
</dbReference>
<dbReference type="Pfam" id="PF10728">
    <property type="entry name" value="DUF2520"/>
    <property type="match status" value="1"/>
</dbReference>
<organism evidence="3 4">
    <name type="scientific">Maribacter chungangensis</name>
    <dbReference type="NCBI Taxonomy" id="1069117"/>
    <lineage>
        <taxon>Bacteria</taxon>
        <taxon>Pseudomonadati</taxon>
        <taxon>Bacteroidota</taxon>
        <taxon>Flavobacteriia</taxon>
        <taxon>Flavobacteriales</taxon>
        <taxon>Flavobacteriaceae</taxon>
        <taxon>Maribacter</taxon>
    </lineage>
</organism>
<comment type="caution">
    <text evidence="3">The sequence shown here is derived from an EMBL/GenBank/DDBJ whole genome shotgun (WGS) entry which is preliminary data.</text>
</comment>
<accession>A0ABW3B3E4</accession>
<evidence type="ECO:0000313" key="3">
    <source>
        <dbReference type="EMBL" id="MFD0797846.1"/>
    </source>
</evidence>
<dbReference type="InterPro" id="IPR028939">
    <property type="entry name" value="P5C_Rdtase_cat_N"/>
</dbReference>
<dbReference type="Proteomes" id="UP001597012">
    <property type="component" value="Unassembled WGS sequence"/>
</dbReference>
<name>A0ABW3B3E4_9FLAO</name>
<dbReference type="RefSeq" id="WP_379934338.1">
    <property type="nucleotide sequence ID" value="NZ_JBHTHY010000006.1"/>
</dbReference>
<sequence length="251" mass="27910">MISITILGSGNVAQNLFEAFLAKDDVSIMQVVGRKRSSLSYFKGRVALATFHEELLLADVYIMAISDDAIGSVSSKLSLKGLLVHTSGAVPLSDIKNHERIGVFYPLQTFTVGKLLDFRNIPICIEANNAESFQLLKRLGHILSDTVANIDSNKRKALHLSAVFVNNFTNYMYIIGRDICVQNELQFSMLQPLIQETADKIRAMSPIDAQTGPAKRGDLKTLHAHLHLLKEKNQREIYTLLSNSIKARLQS</sequence>
<dbReference type="InterPro" id="IPR037108">
    <property type="entry name" value="TM1727-like_C_sf"/>
</dbReference>
<dbReference type="PANTHER" id="PTHR40459:SF1">
    <property type="entry name" value="CONSERVED HYPOTHETICAL ALANINE AND LEUCINE RICH PROTEIN"/>
    <property type="match status" value="1"/>
</dbReference>